<keyword evidence="3" id="KW-1185">Reference proteome</keyword>
<dbReference type="EMBL" id="JBBWUH010000006">
    <property type="protein sequence ID" value="KAK8164145.1"/>
    <property type="molecule type" value="Genomic_DNA"/>
</dbReference>
<accession>A0ABR1XRC2</accession>
<reference evidence="2 3" key="1">
    <citation type="journal article" date="2022" name="G3 (Bethesda)">
        <title>Enemy or ally: a genomic approach to elucidate the lifestyle of Phyllosticta citrichinaensis.</title>
        <authorList>
            <person name="Buijs V.A."/>
            <person name="Groenewald J.Z."/>
            <person name="Haridas S."/>
            <person name="LaButti K.M."/>
            <person name="Lipzen A."/>
            <person name="Martin F.M."/>
            <person name="Barry K."/>
            <person name="Grigoriev I.V."/>
            <person name="Crous P.W."/>
            <person name="Seidl M.F."/>
        </authorList>
    </citation>
    <scope>NUCLEOTIDE SEQUENCE [LARGE SCALE GENOMIC DNA]</scope>
    <source>
        <strain evidence="2 3">CBS 129764</strain>
    </source>
</reference>
<evidence type="ECO:0000313" key="3">
    <source>
        <dbReference type="Proteomes" id="UP001456524"/>
    </source>
</evidence>
<feature type="compositionally biased region" description="Polar residues" evidence="1">
    <location>
        <begin position="92"/>
        <end position="101"/>
    </location>
</feature>
<sequence length="166" mass="17726">MASIRSGDGSLLLRPGLAALVFGSSAVRRSIHGCSSQHPITANSTVDGALFFIQAFDMKKRLTFGQISGTNARSLAVVAGTATSHPVPIDQHLSSPSTSRPPNALPLAPTRGKRKNQKPIAGTRERVTALARRSRDMFVGPGWIYVLRGLQWRRTLKSGDVIGGRG</sequence>
<evidence type="ECO:0000256" key="1">
    <source>
        <dbReference type="SAM" id="MobiDB-lite"/>
    </source>
</evidence>
<gene>
    <name evidence="2" type="ORF">IWX90DRAFT_415935</name>
</gene>
<evidence type="ECO:0000313" key="2">
    <source>
        <dbReference type="EMBL" id="KAK8164145.1"/>
    </source>
</evidence>
<comment type="caution">
    <text evidence="2">The sequence shown here is derived from an EMBL/GenBank/DDBJ whole genome shotgun (WGS) entry which is preliminary data.</text>
</comment>
<name>A0ABR1XRC2_9PEZI</name>
<dbReference type="Proteomes" id="UP001456524">
    <property type="component" value="Unassembled WGS sequence"/>
</dbReference>
<proteinExistence type="predicted"/>
<protein>
    <submittedName>
        <fullName evidence="2">Uncharacterized protein</fullName>
    </submittedName>
</protein>
<feature type="region of interest" description="Disordered" evidence="1">
    <location>
        <begin position="88"/>
        <end position="126"/>
    </location>
</feature>
<organism evidence="2 3">
    <name type="scientific">Phyllosticta citrichinensis</name>
    <dbReference type="NCBI Taxonomy" id="1130410"/>
    <lineage>
        <taxon>Eukaryota</taxon>
        <taxon>Fungi</taxon>
        <taxon>Dikarya</taxon>
        <taxon>Ascomycota</taxon>
        <taxon>Pezizomycotina</taxon>
        <taxon>Dothideomycetes</taxon>
        <taxon>Dothideomycetes incertae sedis</taxon>
        <taxon>Botryosphaeriales</taxon>
        <taxon>Phyllostictaceae</taxon>
        <taxon>Phyllosticta</taxon>
    </lineage>
</organism>